<dbReference type="EMBL" id="MFKF01000040">
    <property type="protein sequence ID" value="OGG56222.1"/>
    <property type="molecule type" value="Genomic_DNA"/>
</dbReference>
<dbReference type="InterPro" id="IPR019734">
    <property type="entry name" value="TPR_rpt"/>
</dbReference>
<evidence type="ECO:0000313" key="4">
    <source>
        <dbReference type="EMBL" id="OGG56222.1"/>
    </source>
</evidence>
<dbReference type="GO" id="GO:0042834">
    <property type="term" value="F:peptidoglycan binding"/>
    <property type="evidence" value="ECO:0007669"/>
    <property type="project" value="InterPro"/>
</dbReference>
<feature type="region of interest" description="Disordered" evidence="2">
    <location>
        <begin position="270"/>
        <end position="339"/>
    </location>
</feature>
<dbReference type="Gene3D" id="1.25.40.10">
    <property type="entry name" value="Tetratricopeptide repeat domain"/>
    <property type="match status" value="2"/>
</dbReference>
<evidence type="ECO:0000259" key="3">
    <source>
        <dbReference type="PROSITE" id="PS51724"/>
    </source>
</evidence>
<evidence type="ECO:0000256" key="2">
    <source>
        <dbReference type="SAM" id="MobiDB-lite"/>
    </source>
</evidence>
<dbReference type="Pfam" id="PF05036">
    <property type="entry name" value="SPOR"/>
    <property type="match status" value="1"/>
</dbReference>
<dbReference type="AlphaFoldDB" id="A0A1F6D5A0"/>
<feature type="domain" description="SPOR" evidence="3">
    <location>
        <begin position="337"/>
        <end position="416"/>
    </location>
</feature>
<evidence type="ECO:0000313" key="5">
    <source>
        <dbReference type="Proteomes" id="UP000178606"/>
    </source>
</evidence>
<dbReference type="SUPFAM" id="SSF48452">
    <property type="entry name" value="TPR-like"/>
    <property type="match status" value="1"/>
</dbReference>
<keyword evidence="1" id="KW-0802">TPR repeat</keyword>
<dbReference type="InterPro" id="IPR007730">
    <property type="entry name" value="SPOR-like_dom"/>
</dbReference>
<evidence type="ECO:0000256" key="1">
    <source>
        <dbReference type="PROSITE-ProRule" id="PRU00339"/>
    </source>
</evidence>
<name>A0A1F6D5A0_HANXR</name>
<dbReference type="InterPro" id="IPR011990">
    <property type="entry name" value="TPR-like_helical_dom_sf"/>
</dbReference>
<dbReference type="Pfam" id="PF13432">
    <property type="entry name" value="TPR_16"/>
    <property type="match status" value="2"/>
</dbReference>
<dbReference type="SUPFAM" id="SSF110997">
    <property type="entry name" value="Sporulation related repeat"/>
    <property type="match status" value="1"/>
</dbReference>
<protein>
    <recommendedName>
        <fullName evidence="3">SPOR domain-containing protein</fullName>
    </recommendedName>
</protein>
<accession>A0A1F6D5A0</accession>
<dbReference type="InterPro" id="IPR036680">
    <property type="entry name" value="SPOR-like_sf"/>
</dbReference>
<feature type="compositionally biased region" description="Basic and acidic residues" evidence="2">
    <location>
        <begin position="293"/>
        <end position="313"/>
    </location>
</feature>
<dbReference type="Proteomes" id="UP000178606">
    <property type="component" value="Unassembled WGS sequence"/>
</dbReference>
<feature type="repeat" description="TPR" evidence="1">
    <location>
        <begin position="159"/>
        <end position="192"/>
    </location>
</feature>
<dbReference type="PROSITE" id="PS51724">
    <property type="entry name" value="SPOR"/>
    <property type="match status" value="1"/>
</dbReference>
<sequence>MERDLMGALGGWEGSKLFSPLSLWGRGRGRGLPSAFCLLTCILLLSVPIPLAASALDEGMALFVAGDYEGAKERFAAHLADYPDDPTALYHLGVVEKDGLKSKYYFERLVETHPDHPTADAALFEIGLFYFTGPVNLSGMAREEFQRLLRDYPRSPFTPHAHYRIGLISLAGGAHDAAREAFRKAIQTDAKLEVIPFARAAVAESYLLEGRPDLAVREVEDTWSQKRMDPVLSRLFWIAAEGHAQMGHEAQADSLKALILTRFPDSDDAYRVAGAGPAPNPDDPARPPLVESGKPDPGKEVRPQATPKIHETPPRPSPEGEGVSIPPSEERGSFRLPPPGTRYLVQIGMFGRTEKAQALLDRLRRAGFEVHDQTRKVRGKTLRIFTSGPYDDPDEARRIASEIDRREHLGCRVAEVK</sequence>
<dbReference type="Gene3D" id="3.30.70.1070">
    <property type="entry name" value="Sporulation related repeat"/>
    <property type="match status" value="1"/>
</dbReference>
<gene>
    <name evidence="4" type="ORF">A3F84_10150</name>
</gene>
<reference evidence="4 5" key="1">
    <citation type="journal article" date="2016" name="Nat. Commun.">
        <title>Thousands of microbial genomes shed light on interconnected biogeochemical processes in an aquifer system.</title>
        <authorList>
            <person name="Anantharaman K."/>
            <person name="Brown C.T."/>
            <person name="Hug L.A."/>
            <person name="Sharon I."/>
            <person name="Castelle C.J."/>
            <person name="Probst A.J."/>
            <person name="Thomas B.C."/>
            <person name="Singh A."/>
            <person name="Wilkins M.J."/>
            <person name="Karaoz U."/>
            <person name="Brodie E.L."/>
            <person name="Williams K.H."/>
            <person name="Hubbard S.S."/>
            <person name="Banfield J.F."/>
        </authorList>
    </citation>
    <scope>NUCLEOTIDE SEQUENCE [LARGE SCALE GENOMIC DNA]</scope>
    <source>
        <strain evidence="5">RIFCSPLOWO2_12_FULL_64_10</strain>
    </source>
</reference>
<organism evidence="4 5">
    <name type="scientific">Handelsmanbacteria sp. (strain RIFCSPLOWO2_12_FULL_64_10)</name>
    <dbReference type="NCBI Taxonomy" id="1817868"/>
    <lineage>
        <taxon>Bacteria</taxon>
        <taxon>Candidatus Handelsmaniibacteriota</taxon>
    </lineage>
</organism>
<dbReference type="PROSITE" id="PS50005">
    <property type="entry name" value="TPR"/>
    <property type="match status" value="1"/>
</dbReference>
<comment type="caution">
    <text evidence="4">The sequence shown here is derived from an EMBL/GenBank/DDBJ whole genome shotgun (WGS) entry which is preliminary data.</text>
</comment>
<proteinExistence type="predicted"/>